<organism evidence="4 5">
    <name type="scientific">Hymenobacter crusticola</name>
    <dbReference type="NCBI Taxonomy" id="1770526"/>
    <lineage>
        <taxon>Bacteria</taxon>
        <taxon>Pseudomonadati</taxon>
        <taxon>Bacteroidota</taxon>
        <taxon>Cytophagia</taxon>
        <taxon>Cytophagales</taxon>
        <taxon>Hymenobacteraceae</taxon>
        <taxon>Hymenobacter</taxon>
    </lineage>
</organism>
<keyword evidence="5" id="KW-1185">Reference proteome</keyword>
<dbReference type="CDD" id="cd05374">
    <property type="entry name" value="17beta-HSD-like_SDR_c"/>
    <property type="match status" value="1"/>
</dbReference>
<dbReference type="Proteomes" id="UP000194873">
    <property type="component" value="Unassembled WGS sequence"/>
</dbReference>
<proteinExistence type="inferred from homology"/>
<dbReference type="SUPFAM" id="SSF51735">
    <property type="entry name" value="NAD(P)-binding Rossmann-fold domains"/>
    <property type="match status" value="1"/>
</dbReference>
<keyword evidence="2" id="KW-0560">Oxidoreductase</keyword>
<dbReference type="PANTHER" id="PTHR44169">
    <property type="entry name" value="NADPH-DEPENDENT 1-ACYLDIHYDROXYACETONE PHOSPHATE REDUCTASE"/>
    <property type="match status" value="1"/>
</dbReference>
<evidence type="ECO:0000256" key="3">
    <source>
        <dbReference type="RuleBase" id="RU000363"/>
    </source>
</evidence>
<dbReference type="InterPro" id="IPR036291">
    <property type="entry name" value="NAD(P)-bd_dom_sf"/>
</dbReference>
<dbReference type="InterPro" id="IPR002347">
    <property type="entry name" value="SDR_fam"/>
</dbReference>
<comment type="caution">
    <text evidence="4">The sequence shown here is derived from an EMBL/GenBank/DDBJ whole genome shotgun (WGS) entry which is preliminary data.</text>
</comment>
<reference evidence="4 5" key="1">
    <citation type="submission" date="2017-01" db="EMBL/GenBank/DDBJ databases">
        <title>A new Hymenobacter.</title>
        <authorList>
            <person name="Liang Y."/>
            <person name="Feng F."/>
        </authorList>
    </citation>
    <scope>NUCLEOTIDE SEQUENCE [LARGE SCALE GENOMIC DNA]</scope>
    <source>
        <strain evidence="4">MIMBbqt21</strain>
    </source>
</reference>
<evidence type="ECO:0000256" key="2">
    <source>
        <dbReference type="ARBA" id="ARBA00023002"/>
    </source>
</evidence>
<comment type="similarity">
    <text evidence="1 3">Belongs to the short-chain dehydrogenases/reductases (SDR) family.</text>
</comment>
<dbReference type="RefSeq" id="WP_086596626.1">
    <property type="nucleotide sequence ID" value="NZ_MTSE01000021.1"/>
</dbReference>
<evidence type="ECO:0000313" key="4">
    <source>
        <dbReference type="EMBL" id="OUJ70585.1"/>
    </source>
</evidence>
<dbReference type="Gene3D" id="3.40.50.720">
    <property type="entry name" value="NAD(P)-binding Rossmann-like Domain"/>
    <property type="match status" value="1"/>
</dbReference>
<dbReference type="PRINTS" id="PR00080">
    <property type="entry name" value="SDRFAMILY"/>
</dbReference>
<gene>
    <name evidence="4" type="ORF">BXP70_23845</name>
</gene>
<dbReference type="NCBIfam" id="NF004826">
    <property type="entry name" value="PRK06182.1"/>
    <property type="match status" value="1"/>
</dbReference>
<dbReference type="AlphaFoldDB" id="A0A243W747"/>
<dbReference type="EMBL" id="MTSE01000021">
    <property type="protein sequence ID" value="OUJ70585.1"/>
    <property type="molecule type" value="Genomic_DNA"/>
</dbReference>
<dbReference type="OrthoDB" id="9786056at2"/>
<dbReference type="GO" id="GO:0016491">
    <property type="term" value="F:oxidoreductase activity"/>
    <property type="evidence" value="ECO:0007669"/>
    <property type="project" value="UniProtKB-KW"/>
</dbReference>
<evidence type="ECO:0000256" key="1">
    <source>
        <dbReference type="ARBA" id="ARBA00006484"/>
    </source>
</evidence>
<name>A0A243W747_9BACT</name>
<sequence>MKKTVLVTGASAGIGQATAILLAQNGYTVYGAARRTEKMQDLKKYGIKPIALDVTQDESITACVDQIFQEAGSIDILVNNAGFGSYGAIEDVALPDAKYQLDVNVFGAMRLAQLVLPKMRENHYGKIINISSVGGKIASPLGGWYHASKFALEALSDAMRLEVQPFGVNVVVIQPGGTKSEWGNIAVDSLLRVSGQTAYAGLVTAFKKSFEKVAGNVPEPVVIAKLIKTSMEAKNPKTRYSGGYMAKPMLFLRKILSDKLFDRILMSQLK</sequence>
<dbReference type="PANTHER" id="PTHR44169:SF6">
    <property type="entry name" value="NADPH-DEPENDENT 1-ACYLDIHYDROXYACETONE PHOSPHATE REDUCTASE"/>
    <property type="match status" value="1"/>
</dbReference>
<dbReference type="Pfam" id="PF00106">
    <property type="entry name" value="adh_short"/>
    <property type="match status" value="1"/>
</dbReference>
<accession>A0A243W747</accession>
<protein>
    <submittedName>
        <fullName evidence="4">Short-chain dehydrogenase/reductase</fullName>
    </submittedName>
</protein>
<evidence type="ECO:0000313" key="5">
    <source>
        <dbReference type="Proteomes" id="UP000194873"/>
    </source>
</evidence>
<dbReference type="PRINTS" id="PR00081">
    <property type="entry name" value="GDHRDH"/>
</dbReference>